<proteinExistence type="inferred from homology"/>
<name>A0A084CM78_9GAMM</name>
<organism evidence="6 7">
    <name type="scientific">Candidatus Photodesmus blepharonis</name>
    <dbReference type="NCBI Taxonomy" id="1179155"/>
    <lineage>
        <taxon>Bacteria</taxon>
        <taxon>Pseudomonadati</taxon>
        <taxon>Pseudomonadota</taxon>
        <taxon>Gammaproteobacteria</taxon>
        <taxon>Vibrionales</taxon>
        <taxon>Vibrionaceae</taxon>
        <taxon>Candidatus Photodesmus</taxon>
    </lineage>
</organism>
<dbReference type="NCBIfam" id="TIGR00186">
    <property type="entry name" value="rRNA_methyl_3"/>
    <property type="match status" value="1"/>
</dbReference>
<keyword evidence="3 6" id="KW-0808">Transferase</keyword>
<evidence type="ECO:0000259" key="4">
    <source>
        <dbReference type="Pfam" id="PF00588"/>
    </source>
</evidence>
<dbReference type="InterPro" id="IPR029064">
    <property type="entry name" value="Ribosomal_eL30-like_sf"/>
</dbReference>
<evidence type="ECO:0000313" key="6">
    <source>
        <dbReference type="EMBL" id="KEY90907.1"/>
    </source>
</evidence>
<accession>A0A084CM78</accession>
<dbReference type="AlphaFoldDB" id="A0A084CM78"/>
<feature type="domain" description="RNA 2-O ribose methyltransferase substrate binding" evidence="5">
    <location>
        <begin position="3"/>
        <end position="52"/>
    </location>
</feature>
<keyword evidence="7" id="KW-1185">Reference proteome</keyword>
<dbReference type="GO" id="GO:0070039">
    <property type="term" value="F:rRNA (guanosine-2'-O-)-methyltransferase activity"/>
    <property type="evidence" value="ECO:0007669"/>
    <property type="project" value="TreeGrafter"/>
</dbReference>
<dbReference type="Gene3D" id="3.30.1330.30">
    <property type="match status" value="1"/>
</dbReference>
<dbReference type="Proteomes" id="UP000053784">
    <property type="component" value="Unassembled WGS sequence"/>
</dbReference>
<dbReference type="SUPFAM" id="SSF55315">
    <property type="entry name" value="L30e-like"/>
    <property type="match status" value="1"/>
</dbReference>
<dbReference type="GO" id="GO:0003723">
    <property type="term" value="F:RNA binding"/>
    <property type="evidence" value="ECO:0007669"/>
    <property type="project" value="InterPro"/>
</dbReference>
<dbReference type="eggNOG" id="COG0566">
    <property type="taxonomic scope" value="Bacteria"/>
</dbReference>
<sequence>MLKGRHGNRLSKLLNELQVCAISIQEMDRKILSKKVSGGNHQGIVAKVKKAKRFCENDLVAILSKYKEPLLLVLDGVVDPHNLGACLRNADGAGVAAVIVPKDRAVLVTPTVSKVASGAAETVPVVQVTNLARTMRTLQEQGVWFVGTAAEAMRSIYQIKLTGSLAIVIGSEENGMRHLTRKTCDDLVKIPMTGSISSLNVSVTSGICLFEAVRQRLV</sequence>
<evidence type="ECO:0000256" key="2">
    <source>
        <dbReference type="ARBA" id="ARBA00022603"/>
    </source>
</evidence>
<dbReference type="PANTHER" id="PTHR46429">
    <property type="entry name" value="23S RRNA (GUANOSINE-2'-O-)-METHYLTRANSFERASE RLMB"/>
    <property type="match status" value="1"/>
</dbReference>
<dbReference type="PANTHER" id="PTHR46429:SF1">
    <property type="entry name" value="23S RRNA (GUANOSINE-2'-O-)-METHYLTRANSFERASE RLMB"/>
    <property type="match status" value="1"/>
</dbReference>
<protein>
    <submittedName>
        <fullName evidence="6">23S rRNA (Guanosine-2'-O-)-methyltransferase</fullName>
    </submittedName>
</protein>
<dbReference type="Gene3D" id="3.40.1280.10">
    <property type="match status" value="1"/>
</dbReference>
<dbReference type="CDD" id="cd18103">
    <property type="entry name" value="SpoU-like_RlmB"/>
    <property type="match status" value="1"/>
</dbReference>
<feature type="domain" description="tRNA/rRNA methyltransferase SpoU type" evidence="4">
    <location>
        <begin position="70"/>
        <end position="210"/>
    </location>
</feature>
<dbReference type="InterPro" id="IPR004441">
    <property type="entry name" value="rRNA_MeTrfase_TrmH"/>
</dbReference>
<comment type="caution">
    <text evidence="6">The sequence shown here is derived from an EMBL/GenBank/DDBJ whole genome shotgun (WGS) entry which is preliminary data.</text>
</comment>
<dbReference type="Pfam" id="PF08032">
    <property type="entry name" value="SpoU_sub_bind"/>
    <property type="match status" value="1"/>
</dbReference>
<dbReference type="STRING" id="1179155.CF67_09085"/>
<dbReference type="GO" id="GO:0005829">
    <property type="term" value="C:cytosol"/>
    <property type="evidence" value="ECO:0007669"/>
    <property type="project" value="TreeGrafter"/>
</dbReference>
<evidence type="ECO:0000256" key="1">
    <source>
        <dbReference type="ARBA" id="ARBA00007228"/>
    </source>
</evidence>
<keyword evidence="2 6" id="KW-0489">Methyltransferase</keyword>
<gene>
    <name evidence="6" type="primary">rlmB</name>
    <name evidence="6" type="ORF">CF67_09085</name>
</gene>
<dbReference type="Pfam" id="PF00588">
    <property type="entry name" value="SpoU_methylase"/>
    <property type="match status" value="1"/>
</dbReference>
<comment type="similarity">
    <text evidence="1">Belongs to the class IV-like SAM-binding methyltransferase superfamily. RNA methyltransferase TrmH family.</text>
</comment>
<dbReference type="FunFam" id="3.40.1280.10:FF:000008">
    <property type="entry name" value="Group 3 RNA methyltransferase TrmH"/>
    <property type="match status" value="1"/>
</dbReference>
<reference evidence="6 7" key="1">
    <citation type="submission" date="2014-03" db="EMBL/GenBank/DDBJ databases">
        <title>Selection and divergence in the genomes of co-occurring obligate luminous symbionts with specific hosts.</title>
        <authorList>
            <person name="Hendry T.A."/>
            <person name="de Wet J.R."/>
            <person name="Dunlap P.V."/>
        </authorList>
    </citation>
    <scope>NUCLEOTIDE SEQUENCE [LARGE SCALE GENOMIC DNA]</scope>
    <source>
        <strain evidence="6 7">Ppalp.1</strain>
    </source>
</reference>
<dbReference type="InterPro" id="IPR013123">
    <property type="entry name" value="SpoU_subst-bd"/>
</dbReference>
<dbReference type="SUPFAM" id="SSF75217">
    <property type="entry name" value="alpha/beta knot"/>
    <property type="match status" value="1"/>
</dbReference>
<evidence type="ECO:0000256" key="3">
    <source>
        <dbReference type="ARBA" id="ARBA00022679"/>
    </source>
</evidence>
<dbReference type="InterPro" id="IPR029026">
    <property type="entry name" value="tRNA_m1G_MTases_N"/>
</dbReference>
<evidence type="ECO:0000259" key="5">
    <source>
        <dbReference type="Pfam" id="PF08032"/>
    </source>
</evidence>
<dbReference type="EMBL" id="JGVK01000033">
    <property type="protein sequence ID" value="KEY90907.1"/>
    <property type="molecule type" value="Genomic_DNA"/>
</dbReference>
<evidence type="ECO:0000313" key="7">
    <source>
        <dbReference type="Proteomes" id="UP000053784"/>
    </source>
</evidence>
<dbReference type="InterPro" id="IPR029028">
    <property type="entry name" value="Alpha/beta_knot_MTases"/>
</dbReference>
<dbReference type="InterPro" id="IPR001537">
    <property type="entry name" value="SpoU_MeTrfase"/>
</dbReference>